<sequence length="262" mass="30678">MIWTVVMVSQRDMFKLNDQQMLKKYSGLLLDEFDVEGLEDVINGLKSLKSESFHERLFEDYLLGSNIFEGGAELTVDEKRDNDLLVLGYQNLSYKRLFSIKRDLISFTEFSEISDLLLPLYHMCLGRKLTHGDVKAFYDARIDERLVFLLDKFDEPLNVPEPTPEFFKKLKKLQWQDKKTKKFHENLKELLVYATSGKHVDLKLVNFQVREFNFTLSLMACSAVVDSRDRINLDDVVRAYRTYLKLLKTDLPDLVDNLSNIK</sequence>
<dbReference type="STRING" id="118062.MCBB_0181"/>
<protein>
    <submittedName>
        <fullName evidence="1">Uncharacterized protein</fullName>
    </submittedName>
</protein>
<evidence type="ECO:0000313" key="1">
    <source>
        <dbReference type="EMBL" id="SCG84769.1"/>
    </source>
</evidence>
<dbReference type="RefSeq" id="WP_071905843.1">
    <property type="nucleotide sequence ID" value="NZ_LT607756.1"/>
</dbReference>
<dbReference type="Proteomes" id="UP000094707">
    <property type="component" value="Chromosome I"/>
</dbReference>
<dbReference type="AlphaFoldDB" id="A0A1D3KZW8"/>
<dbReference type="GeneID" id="30411045"/>
<keyword evidence="2" id="KW-1185">Reference proteome</keyword>
<reference evidence="1 2" key="1">
    <citation type="submission" date="2016-08" db="EMBL/GenBank/DDBJ databases">
        <authorList>
            <person name="Seilhamer J.J."/>
        </authorList>
    </citation>
    <scope>NUCLEOTIDE SEQUENCE [LARGE SCALE GENOMIC DNA]</scope>
    <source>
        <strain evidence="1">Buetzberg</strain>
    </source>
</reference>
<gene>
    <name evidence="1" type="ORF">MCBB_0181</name>
</gene>
<proteinExistence type="predicted"/>
<dbReference type="KEGG" id="mcub:MCBB_0181"/>
<name>A0A1D3KZW8_9EURY</name>
<dbReference type="EMBL" id="LT607756">
    <property type="protein sequence ID" value="SCG84769.1"/>
    <property type="molecule type" value="Genomic_DNA"/>
</dbReference>
<organism evidence="1 2">
    <name type="scientific">Methanobacterium congolense</name>
    <dbReference type="NCBI Taxonomy" id="118062"/>
    <lineage>
        <taxon>Archaea</taxon>
        <taxon>Methanobacteriati</taxon>
        <taxon>Methanobacteriota</taxon>
        <taxon>Methanomada group</taxon>
        <taxon>Methanobacteria</taxon>
        <taxon>Methanobacteriales</taxon>
        <taxon>Methanobacteriaceae</taxon>
        <taxon>Methanobacterium</taxon>
    </lineage>
</organism>
<dbReference type="OrthoDB" id="72220at2157"/>
<evidence type="ECO:0000313" key="2">
    <source>
        <dbReference type="Proteomes" id="UP000094707"/>
    </source>
</evidence>
<accession>A0A1D3KZW8</accession>